<feature type="compositionally biased region" description="Basic and acidic residues" evidence="7">
    <location>
        <begin position="54"/>
        <end position="63"/>
    </location>
</feature>
<feature type="compositionally biased region" description="Basic residues" evidence="7">
    <location>
        <begin position="7"/>
        <end position="25"/>
    </location>
</feature>
<feature type="repeat" description="WD" evidence="5">
    <location>
        <begin position="319"/>
        <end position="359"/>
    </location>
</feature>
<dbReference type="PANTHER" id="PTHR19865:SF0">
    <property type="entry name" value="U3 SMALL NUCLEOLAR RNA-INTERACTING PROTEIN 2"/>
    <property type="match status" value="1"/>
</dbReference>
<dbReference type="InterPro" id="IPR036322">
    <property type="entry name" value="WD40_repeat_dom_sf"/>
</dbReference>
<dbReference type="PROSITE" id="PS00678">
    <property type="entry name" value="WD_REPEATS_1"/>
    <property type="match status" value="1"/>
</dbReference>
<evidence type="ECO:0000256" key="3">
    <source>
        <dbReference type="ARBA" id="ARBA00022737"/>
    </source>
</evidence>
<feature type="repeat" description="WD" evidence="5">
    <location>
        <begin position="236"/>
        <end position="277"/>
    </location>
</feature>
<dbReference type="GO" id="GO:0032040">
    <property type="term" value="C:small-subunit processome"/>
    <property type="evidence" value="ECO:0007669"/>
    <property type="project" value="TreeGrafter"/>
</dbReference>
<dbReference type="FunFam" id="2.130.10.10:FF:000509">
    <property type="entry name" value="U3 small nucleolar RNA-interacting protein"/>
    <property type="match status" value="1"/>
</dbReference>
<evidence type="ECO:0000256" key="1">
    <source>
        <dbReference type="ARBA" id="ARBA00004123"/>
    </source>
</evidence>
<accession>A0AAE1GDU7</accession>
<proteinExistence type="predicted"/>
<evidence type="ECO:0008006" key="10">
    <source>
        <dbReference type="Google" id="ProtNLM"/>
    </source>
</evidence>
<feature type="coiled-coil region" evidence="6">
    <location>
        <begin position="78"/>
        <end position="105"/>
    </location>
</feature>
<evidence type="ECO:0000313" key="9">
    <source>
        <dbReference type="Proteomes" id="UP001286313"/>
    </source>
</evidence>
<comment type="caution">
    <text evidence="8">The sequence shown here is derived from an EMBL/GenBank/DDBJ whole genome shotgun (WGS) entry which is preliminary data.</text>
</comment>
<protein>
    <recommendedName>
        <fullName evidence="10">U3 small nucleolar RNA-interacting protein 2</fullName>
    </recommendedName>
</protein>
<gene>
    <name evidence="8" type="ORF">Pcinc_005303</name>
</gene>
<keyword evidence="6" id="KW-0175">Coiled coil</keyword>
<dbReference type="PANTHER" id="PTHR19865">
    <property type="entry name" value="U3 SMALL NUCLEOLAR RNA INTERACTING PROTEIN 2"/>
    <property type="match status" value="1"/>
</dbReference>
<dbReference type="PROSITE" id="PS50294">
    <property type="entry name" value="WD_REPEATS_REGION"/>
    <property type="match status" value="2"/>
</dbReference>
<feature type="compositionally biased region" description="Acidic residues" evidence="7">
    <location>
        <begin position="64"/>
        <end position="73"/>
    </location>
</feature>
<feature type="region of interest" description="Disordered" evidence="7">
    <location>
        <begin position="1"/>
        <end position="73"/>
    </location>
</feature>
<organism evidence="8 9">
    <name type="scientific">Petrolisthes cinctipes</name>
    <name type="common">Flat porcelain crab</name>
    <dbReference type="NCBI Taxonomy" id="88211"/>
    <lineage>
        <taxon>Eukaryota</taxon>
        <taxon>Metazoa</taxon>
        <taxon>Ecdysozoa</taxon>
        <taxon>Arthropoda</taxon>
        <taxon>Crustacea</taxon>
        <taxon>Multicrustacea</taxon>
        <taxon>Malacostraca</taxon>
        <taxon>Eumalacostraca</taxon>
        <taxon>Eucarida</taxon>
        <taxon>Decapoda</taxon>
        <taxon>Pleocyemata</taxon>
        <taxon>Anomura</taxon>
        <taxon>Galatheoidea</taxon>
        <taxon>Porcellanidae</taxon>
        <taxon>Petrolisthes</taxon>
    </lineage>
</organism>
<keyword evidence="4" id="KW-0539">Nucleus</keyword>
<feature type="compositionally biased region" description="Acidic residues" evidence="7">
    <location>
        <begin position="41"/>
        <end position="53"/>
    </location>
</feature>
<dbReference type="EMBL" id="JAWQEG010000393">
    <property type="protein sequence ID" value="KAK3890772.1"/>
    <property type="molecule type" value="Genomic_DNA"/>
</dbReference>
<dbReference type="SMART" id="SM00320">
    <property type="entry name" value="WD40"/>
    <property type="match status" value="6"/>
</dbReference>
<name>A0AAE1GDU7_PETCI</name>
<comment type="subcellular location">
    <subcellularLocation>
        <location evidence="1">Nucleus</location>
    </subcellularLocation>
</comment>
<reference evidence="8" key="1">
    <citation type="submission" date="2023-10" db="EMBL/GenBank/DDBJ databases">
        <title>Genome assemblies of two species of porcelain crab, Petrolisthes cinctipes and Petrolisthes manimaculis (Anomura: Porcellanidae).</title>
        <authorList>
            <person name="Angst P."/>
        </authorList>
    </citation>
    <scope>NUCLEOTIDE SEQUENCE</scope>
    <source>
        <strain evidence="8">PB745_01</strain>
        <tissue evidence="8">Gill</tissue>
    </source>
</reference>
<dbReference type="InterPro" id="IPR039241">
    <property type="entry name" value="Rrp9-like"/>
</dbReference>
<dbReference type="Pfam" id="PF00400">
    <property type="entry name" value="WD40"/>
    <property type="match status" value="4"/>
</dbReference>
<feature type="repeat" description="WD" evidence="5">
    <location>
        <begin position="194"/>
        <end position="235"/>
    </location>
</feature>
<evidence type="ECO:0000256" key="5">
    <source>
        <dbReference type="PROSITE-ProRule" id="PRU00221"/>
    </source>
</evidence>
<evidence type="ECO:0000256" key="4">
    <source>
        <dbReference type="ARBA" id="ARBA00023242"/>
    </source>
</evidence>
<evidence type="ECO:0000256" key="2">
    <source>
        <dbReference type="ARBA" id="ARBA00022574"/>
    </source>
</evidence>
<dbReference type="GO" id="GO:0034511">
    <property type="term" value="F:U3 snoRNA binding"/>
    <property type="evidence" value="ECO:0007669"/>
    <property type="project" value="InterPro"/>
</dbReference>
<keyword evidence="3" id="KW-0677">Repeat</keyword>
<evidence type="ECO:0000256" key="7">
    <source>
        <dbReference type="SAM" id="MobiDB-lite"/>
    </source>
</evidence>
<dbReference type="AlphaFoldDB" id="A0AAE1GDU7"/>
<dbReference type="InterPro" id="IPR001680">
    <property type="entry name" value="WD40_rpt"/>
</dbReference>
<dbReference type="Gene3D" id="2.130.10.10">
    <property type="entry name" value="YVTN repeat-like/Quinoprotein amine dehydrogenase"/>
    <property type="match status" value="1"/>
</dbReference>
<dbReference type="PROSITE" id="PS50082">
    <property type="entry name" value="WD_REPEATS_2"/>
    <property type="match status" value="4"/>
</dbReference>
<evidence type="ECO:0000256" key="6">
    <source>
        <dbReference type="SAM" id="Coils"/>
    </source>
</evidence>
<dbReference type="InterPro" id="IPR019775">
    <property type="entry name" value="WD40_repeat_CS"/>
</dbReference>
<dbReference type="SUPFAM" id="SSF50978">
    <property type="entry name" value="WD40 repeat-like"/>
    <property type="match status" value="1"/>
</dbReference>
<keyword evidence="9" id="KW-1185">Reference proteome</keyword>
<sequence length="692" mass="75293">MPFFLRGRGKRPRGGQGRGKPRNLRGKPNGQLEKRPKLAPDLDEEITSEEEEEYIKGKQVHEEKEDESEEETAQEIKVRLAHQYIEQLKEQKAEEDEEAEAKDEALVSRLREDVLEASGKLRKNIAESLVEPSVEEIHVMKSKQQKLSITCLALTSDEKYIFTGSKDCSIVKFTLEGKRVGTVPGGRKGTEGIHVGHTSHIYALAVSSDGKFLASGDKGGYVHIWEAETLQHLKTFKKHRETVSGLAFRVGSHTLFSASHDRMVMVWDLDVMAFVENLGGHQDAITGIDAYIRESCITSGGRDLSVIVYVLAEDKQLRFGGHQDSIDGVKLVNDKTFVTYSQDGSLALWTTQKKRPHFSVKAAHGHQDNGQPNWLTAVAALINTDLVASGSMDGQVRFWHLDTRSKRFFKQLFSVPVTGIVNSLAFTSSGSHLVRTLCLPSLSPTSPPPSPPLLLLPLPHFSSSLSPTSPPPSPPLLLLLLSPVPLLCHYLPLSSCQFPLALPLPHSSSSSPLSHSSAITFPSLRVSFPSHFLSPTPPPPPLPSPVPLLCHYLPLSSCQFPLALPLPHFSSSSPLPCPTPLPLPSPLLLSVSPRPSSPPLLLLLSPVPLLCHYLPLSSCQFPLACLRLPFPPPAIAFPSSSPLLLSVSPRLPPPSLSSPCLVPSPSPTTVISSTGTLLTIPASAFPIFLSPM</sequence>
<evidence type="ECO:0000313" key="8">
    <source>
        <dbReference type="EMBL" id="KAK3890772.1"/>
    </source>
</evidence>
<keyword evidence="2 5" id="KW-0853">WD repeat</keyword>
<dbReference type="InterPro" id="IPR015943">
    <property type="entry name" value="WD40/YVTN_repeat-like_dom_sf"/>
</dbReference>
<feature type="repeat" description="WD" evidence="5">
    <location>
        <begin position="368"/>
        <end position="409"/>
    </location>
</feature>
<dbReference type="Proteomes" id="UP001286313">
    <property type="component" value="Unassembled WGS sequence"/>
</dbReference>